<feature type="compositionally biased region" description="Polar residues" evidence="7">
    <location>
        <begin position="921"/>
        <end position="947"/>
    </location>
</feature>
<feature type="domain" description="Rho-GAP" evidence="9">
    <location>
        <begin position="1049"/>
        <end position="1262"/>
    </location>
</feature>
<dbReference type="PROSITE" id="PS00478">
    <property type="entry name" value="LIM_DOMAIN_1"/>
    <property type="match status" value="1"/>
</dbReference>
<dbReference type="CDD" id="cd09392">
    <property type="entry name" value="LIM2_Lrg1p_like"/>
    <property type="match status" value="1"/>
</dbReference>
<dbReference type="PANTHER" id="PTHR24215">
    <property type="entry name" value="RHO-GTPASE-ACTIVATING PROTEIN LRG1"/>
    <property type="match status" value="1"/>
</dbReference>
<keyword evidence="4 6" id="KW-0862">Zinc</keyword>
<evidence type="ECO:0000256" key="6">
    <source>
        <dbReference type="PROSITE-ProRule" id="PRU00125"/>
    </source>
</evidence>
<dbReference type="Pfam" id="PF00620">
    <property type="entry name" value="RhoGAP"/>
    <property type="match status" value="1"/>
</dbReference>
<protein>
    <submittedName>
        <fullName evidence="10">RhoGAP-domain-containing protein</fullName>
    </submittedName>
</protein>
<dbReference type="GO" id="GO:0005634">
    <property type="term" value="C:nucleus"/>
    <property type="evidence" value="ECO:0007669"/>
    <property type="project" value="UniProtKB-SubCell"/>
</dbReference>
<comment type="subcellular location">
    <subcellularLocation>
        <location evidence="1">Nucleus</location>
    </subcellularLocation>
</comment>
<evidence type="ECO:0000256" key="5">
    <source>
        <dbReference type="ARBA" id="ARBA00023242"/>
    </source>
</evidence>
<dbReference type="GO" id="GO:0030036">
    <property type="term" value="P:actin cytoskeleton organization"/>
    <property type="evidence" value="ECO:0007669"/>
    <property type="project" value="TreeGrafter"/>
</dbReference>
<dbReference type="SMART" id="SM00324">
    <property type="entry name" value="RhoGAP"/>
    <property type="match status" value="1"/>
</dbReference>
<feature type="compositionally biased region" description="Low complexity" evidence="7">
    <location>
        <begin position="786"/>
        <end position="805"/>
    </location>
</feature>
<feature type="compositionally biased region" description="Polar residues" evidence="7">
    <location>
        <begin position="845"/>
        <end position="856"/>
    </location>
</feature>
<name>A0AAD4L8N0_9AGAM</name>
<accession>A0AAD4L8N0</accession>
<dbReference type="CDD" id="cd09391">
    <property type="entry name" value="LIM1_Lrg1p_like"/>
    <property type="match status" value="1"/>
</dbReference>
<dbReference type="SUPFAM" id="SSF57716">
    <property type="entry name" value="Glucocorticoid receptor-like (DNA-binding domain)"/>
    <property type="match status" value="2"/>
</dbReference>
<dbReference type="Gene3D" id="1.10.555.10">
    <property type="entry name" value="Rho GTPase activation protein"/>
    <property type="match status" value="1"/>
</dbReference>
<dbReference type="PROSITE" id="PS50023">
    <property type="entry name" value="LIM_DOMAIN_2"/>
    <property type="match status" value="2"/>
</dbReference>
<dbReference type="InterPro" id="IPR001781">
    <property type="entry name" value="Znf_LIM"/>
</dbReference>
<dbReference type="Pfam" id="PF00412">
    <property type="entry name" value="LIM"/>
    <property type="match status" value="2"/>
</dbReference>
<dbReference type="FunFam" id="2.10.110.10:FF:000058">
    <property type="entry name" value="Rho GTPase activator Lrg11"/>
    <property type="match status" value="1"/>
</dbReference>
<dbReference type="GO" id="GO:0005737">
    <property type="term" value="C:cytoplasm"/>
    <property type="evidence" value="ECO:0007669"/>
    <property type="project" value="TreeGrafter"/>
</dbReference>
<dbReference type="PROSITE" id="PS50238">
    <property type="entry name" value="RHOGAP"/>
    <property type="match status" value="1"/>
</dbReference>
<dbReference type="GO" id="GO:0030695">
    <property type="term" value="F:GTPase regulator activity"/>
    <property type="evidence" value="ECO:0007669"/>
    <property type="project" value="UniProtKB-ARBA"/>
</dbReference>
<keyword evidence="5" id="KW-0539">Nucleus</keyword>
<organism evidence="10 11">
    <name type="scientific">Lactarius akahatsu</name>
    <dbReference type="NCBI Taxonomy" id="416441"/>
    <lineage>
        <taxon>Eukaryota</taxon>
        <taxon>Fungi</taxon>
        <taxon>Dikarya</taxon>
        <taxon>Basidiomycota</taxon>
        <taxon>Agaricomycotina</taxon>
        <taxon>Agaricomycetes</taxon>
        <taxon>Russulales</taxon>
        <taxon>Russulaceae</taxon>
        <taxon>Lactarius</taxon>
    </lineage>
</organism>
<dbReference type="SMART" id="SM00132">
    <property type="entry name" value="LIM"/>
    <property type="match status" value="3"/>
</dbReference>
<evidence type="ECO:0000256" key="2">
    <source>
        <dbReference type="ARBA" id="ARBA00022723"/>
    </source>
</evidence>
<keyword evidence="3" id="KW-0677">Repeat</keyword>
<reference evidence="10" key="1">
    <citation type="submission" date="2022-01" db="EMBL/GenBank/DDBJ databases">
        <title>Comparative genomics reveals a dynamic genome evolution in the ectomycorrhizal milk-cap (Lactarius) mushrooms.</title>
        <authorList>
            <consortium name="DOE Joint Genome Institute"/>
            <person name="Lebreton A."/>
            <person name="Tang N."/>
            <person name="Kuo A."/>
            <person name="LaButti K."/>
            <person name="Drula E."/>
            <person name="Barry K."/>
            <person name="Clum A."/>
            <person name="Lipzen A."/>
            <person name="Mousain D."/>
            <person name="Ng V."/>
            <person name="Wang R."/>
            <person name="Wang X."/>
            <person name="Dai Y."/>
            <person name="Henrissat B."/>
            <person name="Grigoriev I.V."/>
            <person name="Guerin-Laguette A."/>
            <person name="Yu F."/>
            <person name="Martin F.M."/>
        </authorList>
    </citation>
    <scope>NUCLEOTIDE SEQUENCE</scope>
    <source>
        <strain evidence="10">QP</strain>
    </source>
</reference>
<feature type="compositionally biased region" description="Low complexity" evidence="7">
    <location>
        <begin position="85"/>
        <end position="100"/>
    </location>
</feature>
<dbReference type="GO" id="GO:0046872">
    <property type="term" value="F:metal ion binding"/>
    <property type="evidence" value="ECO:0007669"/>
    <property type="project" value="UniProtKB-KW"/>
</dbReference>
<evidence type="ECO:0000313" key="11">
    <source>
        <dbReference type="Proteomes" id="UP001201163"/>
    </source>
</evidence>
<feature type="region of interest" description="Disordered" evidence="7">
    <location>
        <begin position="81"/>
        <end position="157"/>
    </location>
</feature>
<feature type="domain" description="LIM zinc-binding" evidence="8">
    <location>
        <begin position="283"/>
        <end position="343"/>
    </location>
</feature>
<evidence type="ECO:0000256" key="3">
    <source>
        <dbReference type="ARBA" id="ARBA00022737"/>
    </source>
</evidence>
<feature type="compositionally biased region" description="Polar residues" evidence="7">
    <location>
        <begin position="146"/>
        <end position="156"/>
    </location>
</feature>
<dbReference type="InterPro" id="IPR000198">
    <property type="entry name" value="RhoGAP_dom"/>
</dbReference>
<dbReference type="SUPFAM" id="SSF48350">
    <property type="entry name" value="GTPase activation domain, GAP"/>
    <property type="match status" value="1"/>
</dbReference>
<feature type="compositionally biased region" description="Pro residues" evidence="7">
    <location>
        <begin position="892"/>
        <end position="908"/>
    </location>
</feature>
<dbReference type="Gene3D" id="2.10.110.10">
    <property type="entry name" value="Cysteine Rich Protein"/>
    <property type="match status" value="3"/>
</dbReference>
<feature type="domain" description="LIM zinc-binding" evidence="8">
    <location>
        <begin position="220"/>
        <end position="282"/>
    </location>
</feature>
<sequence>MVGDVQGQPPHDDDDDLSSLDSRPSIQNSPDWPSVRLPSPGPSFRTLNNESDDGKYYLDDISSLANFSCKDTESVRGSVFTANISTSPSNSRPSTPSSSSHDQYQPPSSENLGAWRQSGGFRQSSPSIRADKGPDQSRMPHRVLSSRKSTIGSTSAFKHDSPYHGVSSLVDDFEKDLPLRSEFTDIIQISSRSSIPNGDDEGRREYSSDGRGNGPNVTVTLCRACGLPLEGQFVRALKSIFHLQCFTCIDCGDVVASKFFPIGDPNEEQQQLCERDYFRRLNLNCAKCDGALRGSYITAGNKKYHIEHFTCALCPTLFGPQDSYYEHDNEVYCHYHYSTRFSTKCAGCSIAILKQFVEINRNRRDECWHPECYMINKFWNVKVAPHRPGRLRNTTEPSYVEEERLESTASLKDKQIKMEEQVYRIWTVLSAYEESSAASISDTLRHVSSGQYLGAIRMAERTVLHVEVLFATIDDLEWHFARLGIRGMTHVRESRMLCRKMVDLFVLLSRTQETGARRVGMTQELLALVTGIAHYLKTLIRIALTGALKLGRDYSIGEALQYFLDKLHQFAVKGGSPSARRMTTGAKDDVPPAQRSTSINSSTYGVTYGFRSLAPETAGESPFFDTPRDFSPSKVLVPSTPSDACVACALVVEEDCVRLGTYQRWHSNCVRCDSCGIPAAPATTANSEDQALIKSGRGVGDGSAAPVNSTARRPPANVDLFFWSPDNVRNNGQAPIIYCTDHAYPGCRGGFQAVSRLEQYAFVLNVALRRLHLLLKKQNVIMPMPTTTSADSTSLSSEETDSSSSPQDLMRVKNIRLDRKLSETARVPKRSTTMESPRGKVALSSDASLSKGNPSRNLPPEPAPANIPRLGETENAVQQRRALPSVPTLERPTPPVWPRPRTPPPRTPLSPDRLAKLANAPSISTPVPLSQTTGYPTPSSIPLSKPSSEPWRIPTPSVSDIPQLAEAAQATEQRRSVPPQNLAPYVAELTPLELAIVRHAAVAVLYRSSLRDEMDLDQVLEMFEVKRPRFWERLFKAGDDRKKKGLFGVPLELLVERDGADSLLGASRAALRVPCFVDNVISAMRQMDMAVDFRKTGSIRRRKELVAALDRDLSSVDFSRERPQEIASLLKQFLCEIPDPLLTFKLQGLFIAAAGLPNDEERKRLLHMLTLILPKCHRDTLEALLVFSKWLSSFGNAQDNVGTQLYLSHVASEIGPSVLFAGNWVDFDSKRRPISTGGGVLKKYDSGTRVLMKLLENQDQFVTVPEEFLPLLHDQEFFASSMELSSRDFLKQCETYMRIKFGGPAADSVRIRGTLAEKVW</sequence>
<evidence type="ECO:0000259" key="8">
    <source>
        <dbReference type="PROSITE" id="PS50023"/>
    </source>
</evidence>
<keyword evidence="2 6" id="KW-0479">Metal-binding</keyword>
<evidence type="ECO:0000256" key="4">
    <source>
        <dbReference type="ARBA" id="ARBA00022833"/>
    </source>
</evidence>
<dbReference type="GO" id="GO:0007165">
    <property type="term" value="P:signal transduction"/>
    <property type="evidence" value="ECO:0007669"/>
    <property type="project" value="InterPro"/>
</dbReference>
<feature type="region of interest" description="Disordered" evidence="7">
    <location>
        <begin position="1"/>
        <end position="56"/>
    </location>
</feature>
<gene>
    <name evidence="10" type="ORF">EDB92DRAFT_1897060</name>
</gene>
<keyword evidence="6" id="KW-0440">LIM domain</keyword>
<proteinExistence type="predicted"/>
<evidence type="ECO:0000256" key="1">
    <source>
        <dbReference type="ARBA" id="ARBA00004123"/>
    </source>
</evidence>
<feature type="region of interest" description="Disordered" evidence="7">
    <location>
        <begin position="784"/>
        <end position="958"/>
    </location>
</feature>
<dbReference type="InterPro" id="IPR008936">
    <property type="entry name" value="Rho_GTPase_activation_prot"/>
</dbReference>
<evidence type="ECO:0000256" key="7">
    <source>
        <dbReference type="SAM" id="MobiDB-lite"/>
    </source>
</evidence>
<evidence type="ECO:0000313" key="10">
    <source>
        <dbReference type="EMBL" id="KAH8981630.1"/>
    </source>
</evidence>
<feature type="region of interest" description="Disordered" evidence="7">
    <location>
        <begin position="190"/>
        <end position="212"/>
    </location>
</feature>
<feature type="compositionally biased region" description="Polar residues" evidence="7">
    <location>
        <begin position="101"/>
        <end position="111"/>
    </location>
</feature>
<dbReference type="Proteomes" id="UP001201163">
    <property type="component" value="Unassembled WGS sequence"/>
</dbReference>
<dbReference type="EMBL" id="JAKELL010000113">
    <property type="protein sequence ID" value="KAH8981630.1"/>
    <property type="molecule type" value="Genomic_DNA"/>
</dbReference>
<dbReference type="PANTHER" id="PTHR24215:SF10">
    <property type="entry name" value="RHO-GTPASE-ACTIVATING PROTEIN LRG1"/>
    <property type="match status" value="1"/>
</dbReference>
<keyword evidence="11" id="KW-1185">Reference proteome</keyword>
<comment type="caution">
    <text evidence="10">The sequence shown here is derived from an EMBL/GenBank/DDBJ whole genome shotgun (WGS) entry which is preliminary data.</text>
</comment>
<evidence type="ECO:0000259" key="9">
    <source>
        <dbReference type="PROSITE" id="PS50238"/>
    </source>
</evidence>